<keyword evidence="1" id="KW-0472">Membrane</keyword>
<dbReference type="AlphaFoldDB" id="A0AAU7Z5T8"/>
<keyword evidence="1" id="KW-0812">Transmembrane</keyword>
<evidence type="ECO:0000256" key="1">
    <source>
        <dbReference type="SAM" id="Phobius"/>
    </source>
</evidence>
<keyword evidence="1" id="KW-1133">Transmembrane helix</keyword>
<feature type="transmembrane region" description="Helical" evidence="1">
    <location>
        <begin position="114"/>
        <end position="137"/>
    </location>
</feature>
<evidence type="ECO:0000313" key="2">
    <source>
        <dbReference type="EMBL" id="XCB23835.1"/>
    </source>
</evidence>
<feature type="transmembrane region" description="Helical" evidence="1">
    <location>
        <begin position="83"/>
        <end position="102"/>
    </location>
</feature>
<feature type="transmembrane region" description="Helical" evidence="1">
    <location>
        <begin position="157"/>
        <end position="178"/>
    </location>
</feature>
<reference evidence="2" key="2">
    <citation type="journal article" date="2024" name="Environ. Microbiol.">
        <title>Genome analysis and description of Tunturibacter gen. nov. expands the diversity of Terriglobia in tundra soils.</title>
        <authorList>
            <person name="Messyasz A."/>
            <person name="Mannisto M.K."/>
            <person name="Kerkhof L.J."/>
            <person name="Haggblom M.M."/>
        </authorList>
    </citation>
    <scope>NUCLEOTIDE SEQUENCE</scope>
    <source>
        <strain evidence="2">M8UP39</strain>
    </source>
</reference>
<dbReference type="RefSeq" id="WP_353073309.1">
    <property type="nucleotide sequence ID" value="NZ_CP132938.1"/>
</dbReference>
<protein>
    <recommendedName>
        <fullName evidence="3">Integral membrane protein</fullName>
    </recommendedName>
</protein>
<dbReference type="KEGG" id="tgi:RBB81_07900"/>
<feature type="transmembrane region" description="Helical" evidence="1">
    <location>
        <begin position="6"/>
        <end position="24"/>
    </location>
</feature>
<reference evidence="2" key="1">
    <citation type="submission" date="2023-08" db="EMBL/GenBank/DDBJ databases">
        <authorList>
            <person name="Messyasz A."/>
            <person name="Mannisto M.K."/>
            <person name="Kerkhof L.J."/>
            <person name="Haggblom M."/>
        </authorList>
    </citation>
    <scope>NUCLEOTIDE SEQUENCE</scope>
    <source>
        <strain evidence="2">M8UP39</strain>
    </source>
</reference>
<dbReference type="EMBL" id="CP132938">
    <property type="protein sequence ID" value="XCB23835.1"/>
    <property type="molecule type" value="Genomic_DNA"/>
</dbReference>
<name>A0AAU7Z5T8_9BACT</name>
<evidence type="ECO:0008006" key="3">
    <source>
        <dbReference type="Google" id="ProtNLM"/>
    </source>
</evidence>
<accession>A0AAU7Z5T8</accession>
<feature type="transmembrane region" description="Helical" evidence="1">
    <location>
        <begin position="45"/>
        <end position="63"/>
    </location>
</feature>
<organism evidence="2">
    <name type="scientific">Tunturiibacter gelidiferens</name>
    <dbReference type="NCBI Taxonomy" id="3069689"/>
    <lineage>
        <taxon>Bacteria</taxon>
        <taxon>Pseudomonadati</taxon>
        <taxon>Acidobacteriota</taxon>
        <taxon>Terriglobia</taxon>
        <taxon>Terriglobales</taxon>
        <taxon>Acidobacteriaceae</taxon>
        <taxon>Tunturiibacter</taxon>
    </lineage>
</organism>
<gene>
    <name evidence="2" type="ORF">RBB81_07900</name>
</gene>
<sequence>MHIAGSWILLVFLTLATALILLVLHLTKAGQIIHQQIPDHPQRRLFLASVSFFITFLAVRLLVASITHHIGPFGYVEMGGRHIHHLVWGILLLLLCGYAELADVGTGDASLSILLSRLLALSYGIGAALTLDEFALWLNLDAAAYWSHEGRESIDAIVLFGALLSIGAWGAPLFRWIARPRHRAQPN</sequence>
<proteinExistence type="predicted"/>